<comment type="caution">
    <text evidence="1">The sequence shown here is derived from an EMBL/GenBank/DDBJ whole genome shotgun (WGS) entry which is preliminary data.</text>
</comment>
<gene>
    <name evidence="1" type="ORF">NO1_2286</name>
</gene>
<sequence length="117" mass="13630">RVLKTGGRAVIEIANKKNILEILRWCFGRSKMRPFALPPSRRGVQDFYNFHPRYAEKIFKQNNLRIKKTLGASNFRLPLLKKVFGTPLLCFKERLVQGFSGWLKLSPSVYYLLEKTA</sequence>
<name>A0A388TEP2_TERA1</name>
<keyword evidence="2" id="KW-1185">Reference proteome</keyword>
<proteinExistence type="predicted"/>
<evidence type="ECO:0000313" key="1">
    <source>
        <dbReference type="EMBL" id="GBR75274.1"/>
    </source>
</evidence>
<dbReference type="EMBL" id="BGZN01000220">
    <property type="protein sequence ID" value="GBR75274.1"/>
    <property type="molecule type" value="Genomic_DNA"/>
</dbReference>
<organism evidence="1 2">
    <name type="scientific">Termititenax aidoneus</name>
    <dbReference type="NCBI Taxonomy" id="2218524"/>
    <lineage>
        <taxon>Bacteria</taxon>
        <taxon>Bacillati</taxon>
        <taxon>Candidatus Margulisiibacteriota</taxon>
        <taxon>Candidatus Termititenacia</taxon>
        <taxon>Candidatus Termititenacales</taxon>
        <taxon>Candidatus Termititenacaceae</taxon>
        <taxon>Candidatus Termititenax</taxon>
    </lineage>
</organism>
<reference evidence="1 2" key="1">
    <citation type="journal article" date="2019" name="ISME J.">
        <title>Genome analyses of uncultured TG2/ZB3 bacteria in 'Margulisbacteria' specifically attached to ectosymbiotic spirochetes of protists in the termite gut.</title>
        <authorList>
            <person name="Utami Y.D."/>
            <person name="Kuwahara H."/>
            <person name="Igai K."/>
            <person name="Murakami T."/>
            <person name="Sugaya K."/>
            <person name="Morikawa T."/>
            <person name="Nagura Y."/>
            <person name="Yuki M."/>
            <person name="Deevong P."/>
            <person name="Inoue T."/>
            <person name="Kihara K."/>
            <person name="Lo N."/>
            <person name="Yamada A."/>
            <person name="Ohkuma M."/>
            <person name="Hongoh Y."/>
        </authorList>
    </citation>
    <scope>NUCLEOTIDE SEQUENCE [LARGE SCALE GENOMIC DNA]</scope>
    <source>
        <strain evidence="1">NkOx7-01</strain>
    </source>
</reference>
<feature type="non-terminal residue" evidence="1">
    <location>
        <position position="1"/>
    </location>
</feature>
<protein>
    <submittedName>
        <fullName evidence="1">Uncharacterized protein</fullName>
    </submittedName>
</protein>
<evidence type="ECO:0000313" key="2">
    <source>
        <dbReference type="Proteomes" id="UP000269352"/>
    </source>
</evidence>
<dbReference type="AlphaFoldDB" id="A0A388TEP2"/>
<dbReference type="Proteomes" id="UP000269352">
    <property type="component" value="Unassembled WGS sequence"/>
</dbReference>
<accession>A0A388TEP2</accession>